<protein>
    <recommendedName>
        <fullName evidence="4">Secreted protein</fullName>
    </recommendedName>
</protein>
<name>A0A9D4AS13_9SAUR</name>
<keyword evidence="1" id="KW-0732">Signal</keyword>
<evidence type="ECO:0000313" key="2">
    <source>
        <dbReference type="EMBL" id="KAH1166396.1"/>
    </source>
</evidence>
<evidence type="ECO:0000256" key="1">
    <source>
        <dbReference type="SAM" id="SignalP"/>
    </source>
</evidence>
<dbReference type="AlphaFoldDB" id="A0A9D4AS13"/>
<feature type="chain" id="PRO_5039511561" description="Secreted protein" evidence="1">
    <location>
        <begin position="35"/>
        <end position="103"/>
    </location>
</feature>
<accession>A0A9D4AS13</accession>
<sequence length="103" mass="11963">MFYCGYKRVKMIRQMQFALLMSLLVSSPFPITQSRDLSIASRPNGCCCQMQKKSSSFQCTKELANRRSHNTESHQSQCHRSDLILRTLRSATTIRYMPLLKQL</sequence>
<comment type="caution">
    <text evidence="2">The sequence shown here is derived from an EMBL/GenBank/DDBJ whole genome shotgun (WGS) entry which is preliminary data.</text>
</comment>
<keyword evidence="3" id="KW-1185">Reference proteome</keyword>
<evidence type="ECO:0008006" key="4">
    <source>
        <dbReference type="Google" id="ProtNLM"/>
    </source>
</evidence>
<feature type="signal peptide" evidence="1">
    <location>
        <begin position="1"/>
        <end position="34"/>
    </location>
</feature>
<evidence type="ECO:0000313" key="3">
    <source>
        <dbReference type="Proteomes" id="UP000827986"/>
    </source>
</evidence>
<organism evidence="2 3">
    <name type="scientific">Mauremys mutica</name>
    <name type="common">yellowpond turtle</name>
    <dbReference type="NCBI Taxonomy" id="74926"/>
    <lineage>
        <taxon>Eukaryota</taxon>
        <taxon>Metazoa</taxon>
        <taxon>Chordata</taxon>
        <taxon>Craniata</taxon>
        <taxon>Vertebrata</taxon>
        <taxon>Euteleostomi</taxon>
        <taxon>Archelosauria</taxon>
        <taxon>Testudinata</taxon>
        <taxon>Testudines</taxon>
        <taxon>Cryptodira</taxon>
        <taxon>Durocryptodira</taxon>
        <taxon>Testudinoidea</taxon>
        <taxon>Geoemydidae</taxon>
        <taxon>Geoemydinae</taxon>
        <taxon>Mauremys</taxon>
    </lineage>
</organism>
<reference evidence="2" key="1">
    <citation type="submission" date="2021-09" db="EMBL/GenBank/DDBJ databases">
        <title>The genome of Mauremys mutica provides insights into the evolution of semi-aquatic lifestyle.</title>
        <authorList>
            <person name="Gong S."/>
            <person name="Gao Y."/>
        </authorList>
    </citation>
    <scope>NUCLEOTIDE SEQUENCE</scope>
    <source>
        <strain evidence="2">MM-2020</strain>
        <tissue evidence="2">Muscle</tissue>
    </source>
</reference>
<proteinExistence type="predicted"/>
<gene>
    <name evidence="2" type="ORF">KIL84_015568</name>
</gene>
<dbReference type="EMBL" id="JAHDVG010000487">
    <property type="protein sequence ID" value="KAH1166396.1"/>
    <property type="molecule type" value="Genomic_DNA"/>
</dbReference>
<dbReference type="Proteomes" id="UP000827986">
    <property type="component" value="Unassembled WGS sequence"/>
</dbReference>